<dbReference type="InterPro" id="IPR021257">
    <property type="entry name" value="DUF2809"/>
</dbReference>
<feature type="transmembrane region" description="Helical" evidence="1">
    <location>
        <begin position="109"/>
        <end position="127"/>
    </location>
</feature>
<keyword evidence="1" id="KW-0472">Membrane</keyword>
<gene>
    <name evidence="2" type="ORF">Z968_06890</name>
</gene>
<evidence type="ECO:0008006" key="4">
    <source>
        <dbReference type="Google" id="ProtNLM"/>
    </source>
</evidence>
<evidence type="ECO:0000313" key="3">
    <source>
        <dbReference type="Proteomes" id="UP000030012"/>
    </source>
</evidence>
<dbReference type="Proteomes" id="UP000030012">
    <property type="component" value="Unassembled WGS sequence"/>
</dbReference>
<dbReference type="EMBL" id="JENJ01000024">
    <property type="protein sequence ID" value="KGM96346.1"/>
    <property type="molecule type" value="Genomic_DNA"/>
</dbReference>
<organism evidence="2 3">
    <name type="scientific">Clostridium novyi A str. 4552</name>
    <dbReference type="NCBI Taxonomy" id="1444289"/>
    <lineage>
        <taxon>Bacteria</taxon>
        <taxon>Bacillati</taxon>
        <taxon>Bacillota</taxon>
        <taxon>Clostridia</taxon>
        <taxon>Eubacteriales</taxon>
        <taxon>Clostridiaceae</taxon>
        <taxon>Clostridium</taxon>
    </lineage>
</organism>
<reference evidence="2 3" key="1">
    <citation type="submission" date="2014-01" db="EMBL/GenBank/DDBJ databases">
        <title>Plasmidome dynamics in the species complex Clostridium novyi sensu lato converts strains of independent lineages into distinctly different pathogens.</title>
        <authorList>
            <person name="Skarin H."/>
            <person name="Segerman B."/>
        </authorList>
    </citation>
    <scope>NUCLEOTIDE SEQUENCE [LARGE SCALE GENOMIC DNA]</scope>
    <source>
        <strain evidence="2 3">4552</strain>
    </source>
</reference>
<evidence type="ECO:0000256" key="1">
    <source>
        <dbReference type="SAM" id="Phobius"/>
    </source>
</evidence>
<accession>A0A0A0I7T5</accession>
<dbReference type="OrthoDB" id="5360192at2"/>
<feature type="transmembrane region" description="Helical" evidence="1">
    <location>
        <begin position="38"/>
        <end position="57"/>
    </location>
</feature>
<dbReference type="AlphaFoldDB" id="A0A0A0I7T5"/>
<keyword evidence="1" id="KW-0812">Transmembrane</keyword>
<sequence>MKNYRRNRIIYGAMTVSVMCLGLFSRKIKNVIPDFTNMYLGDSMWALMIFFGMAFIFKSMKTKKVGLISLIFCYLIEISQLYHASWIDDVRKTTLGGLILGYVFSWKDLIAYAIGIIAGVCIEFLVLPTSIKNK</sequence>
<dbReference type="Pfam" id="PF10990">
    <property type="entry name" value="DUF2809"/>
    <property type="match status" value="1"/>
</dbReference>
<evidence type="ECO:0000313" key="2">
    <source>
        <dbReference type="EMBL" id="KGM96346.1"/>
    </source>
</evidence>
<comment type="caution">
    <text evidence="2">The sequence shown here is derived from an EMBL/GenBank/DDBJ whole genome shotgun (WGS) entry which is preliminary data.</text>
</comment>
<feature type="transmembrane region" description="Helical" evidence="1">
    <location>
        <begin position="9"/>
        <end position="26"/>
    </location>
</feature>
<protein>
    <recommendedName>
        <fullName evidence="4">DUF2809 domain-containing protein</fullName>
    </recommendedName>
</protein>
<keyword evidence="1" id="KW-1133">Transmembrane helix</keyword>
<feature type="transmembrane region" description="Helical" evidence="1">
    <location>
        <begin position="64"/>
        <end position="82"/>
    </location>
</feature>
<proteinExistence type="predicted"/>
<name>A0A0A0I7T5_CLONO</name>